<comment type="caution">
    <text evidence="1">The sequence shown here is derived from an EMBL/GenBank/DDBJ whole genome shotgun (WGS) entry which is preliminary data.</text>
</comment>
<evidence type="ECO:0000313" key="1">
    <source>
        <dbReference type="EMBL" id="MBD2196773.1"/>
    </source>
</evidence>
<dbReference type="Proteomes" id="UP000658514">
    <property type="component" value="Unassembled WGS sequence"/>
</dbReference>
<keyword evidence="2" id="KW-1185">Reference proteome</keyword>
<protein>
    <recommendedName>
        <fullName evidence="3">Transposase</fullName>
    </recommendedName>
</protein>
<dbReference type="EMBL" id="JACJQH010000021">
    <property type="protein sequence ID" value="MBD2196773.1"/>
    <property type="molecule type" value="Genomic_DNA"/>
</dbReference>
<evidence type="ECO:0000313" key="2">
    <source>
        <dbReference type="Proteomes" id="UP000658514"/>
    </source>
</evidence>
<sequence length="48" mass="5487">MVTDIKVKFLYLKGLNFCLKDDKDLKTISDARSLTQNGVLCLKQRLKA</sequence>
<reference evidence="1 2" key="1">
    <citation type="journal article" date="2020" name="ISME J.">
        <title>Comparative genomics reveals insights into cyanobacterial evolution and habitat adaptation.</title>
        <authorList>
            <person name="Chen M.Y."/>
            <person name="Teng W.K."/>
            <person name="Zhao L."/>
            <person name="Hu C.X."/>
            <person name="Zhou Y.K."/>
            <person name="Han B.P."/>
            <person name="Song L.R."/>
            <person name="Shu W.S."/>
        </authorList>
    </citation>
    <scope>NUCLEOTIDE SEQUENCE [LARGE SCALE GENOMIC DNA]</scope>
    <source>
        <strain evidence="1 2">FACHB-288</strain>
    </source>
</reference>
<name>A0ABR8AA60_9CYAN</name>
<gene>
    <name evidence="1" type="ORF">H6G24_14890</name>
</gene>
<dbReference type="RefSeq" id="WP_190542559.1">
    <property type="nucleotide sequence ID" value="NZ_CAWPNO010000053.1"/>
</dbReference>
<organism evidence="1 2">
    <name type="scientific">Calothrix parietina FACHB-288</name>
    <dbReference type="NCBI Taxonomy" id="2692896"/>
    <lineage>
        <taxon>Bacteria</taxon>
        <taxon>Bacillati</taxon>
        <taxon>Cyanobacteriota</taxon>
        <taxon>Cyanophyceae</taxon>
        <taxon>Nostocales</taxon>
        <taxon>Calotrichaceae</taxon>
        <taxon>Calothrix</taxon>
    </lineage>
</organism>
<evidence type="ECO:0008006" key="3">
    <source>
        <dbReference type="Google" id="ProtNLM"/>
    </source>
</evidence>
<proteinExistence type="predicted"/>
<accession>A0ABR8AA60</accession>